<accession>F0S6J6</accession>
<reference evidence="3" key="2">
    <citation type="submission" date="2011-02" db="EMBL/GenBank/DDBJ databases">
        <title>The complete genome of Pedobacter saltans DSM 12145.</title>
        <authorList>
            <consortium name="US DOE Joint Genome Institute (JGI-PGF)"/>
            <person name="Lucas S."/>
            <person name="Copeland A."/>
            <person name="Lapidus A."/>
            <person name="Bruce D."/>
            <person name="Goodwin L."/>
            <person name="Pitluck S."/>
            <person name="Kyrpides N."/>
            <person name="Mavromatis K."/>
            <person name="Pagani I."/>
            <person name="Ivanova N."/>
            <person name="Ovchinnikova G."/>
            <person name="Lu M."/>
            <person name="Detter J.C."/>
            <person name="Han C."/>
            <person name="Land M."/>
            <person name="Hauser L."/>
            <person name="Markowitz V."/>
            <person name="Cheng J.-F."/>
            <person name="Hugenholtz P."/>
            <person name="Woyke T."/>
            <person name="Wu D."/>
            <person name="Tindall B."/>
            <person name="Pomrenke H.G."/>
            <person name="Brambilla E."/>
            <person name="Klenk H.-P."/>
            <person name="Eisen J.A."/>
        </authorList>
    </citation>
    <scope>NUCLEOTIDE SEQUENCE [LARGE SCALE GENOMIC DNA]</scope>
    <source>
        <strain evidence="3">ATCC 51119 / DSM 12145 / JCM 21818 / LMG 10337 / NBRC 100064 / NCIMB 13643</strain>
    </source>
</reference>
<feature type="domain" description="DUF4268" evidence="1">
    <location>
        <begin position="10"/>
        <end position="144"/>
    </location>
</feature>
<organism evidence="2 3">
    <name type="scientific">Pseudopedobacter saltans (strain ATCC 51119 / DSM 12145 / JCM 21818 / CCUG 39354 / LMG 10337 / NBRC 100064 / NCIMB 13643)</name>
    <name type="common">Pedobacter saltans</name>
    <dbReference type="NCBI Taxonomy" id="762903"/>
    <lineage>
        <taxon>Bacteria</taxon>
        <taxon>Pseudomonadati</taxon>
        <taxon>Bacteroidota</taxon>
        <taxon>Sphingobacteriia</taxon>
        <taxon>Sphingobacteriales</taxon>
        <taxon>Sphingobacteriaceae</taxon>
        <taxon>Pseudopedobacter</taxon>
    </lineage>
</organism>
<evidence type="ECO:0000313" key="2">
    <source>
        <dbReference type="EMBL" id="ADY51072.1"/>
    </source>
</evidence>
<protein>
    <recommendedName>
        <fullName evidence="1">DUF4268 domain-containing protein</fullName>
    </recommendedName>
</protein>
<dbReference type="HOGENOM" id="CLU_144168_0_0_10"/>
<evidence type="ECO:0000259" key="1">
    <source>
        <dbReference type="Pfam" id="PF14088"/>
    </source>
</evidence>
<keyword evidence="3" id="KW-1185">Reference proteome</keyword>
<name>F0S6J6_PSESL</name>
<dbReference type="STRING" id="762903.Pedsa_0490"/>
<dbReference type="Pfam" id="PF14088">
    <property type="entry name" value="DUF4268"/>
    <property type="match status" value="1"/>
</dbReference>
<evidence type="ECO:0000313" key="3">
    <source>
        <dbReference type="Proteomes" id="UP000000310"/>
    </source>
</evidence>
<dbReference type="eggNOG" id="ENOG5031J2R">
    <property type="taxonomic scope" value="Bacteria"/>
</dbReference>
<proteinExistence type="predicted"/>
<dbReference type="RefSeq" id="WP_013631575.1">
    <property type="nucleotide sequence ID" value="NC_015177.1"/>
</dbReference>
<dbReference type="OrthoDB" id="1467516at2"/>
<reference evidence="2 3" key="1">
    <citation type="journal article" date="2011" name="Stand. Genomic Sci.">
        <title>Complete genome sequence of the gliding, heparinolytic Pedobacter saltans type strain (113).</title>
        <authorList>
            <person name="Liolios K."/>
            <person name="Sikorski J."/>
            <person name="Lu M."/>
            <person name="Nolan M."/>
            <person name="Lapidus A."/>
            <person name="Lucas S."/>
            <person name="Hammon N."/>
            <person name="Deshpande S."/>
            <person name="Cheng J.F."/>
            <person name="Tapia R."/>
            <person name="Han C."/>
            <person name="Goodwin L."/>
            <person name="Pitluck S."/>
            <person name="Huntemann M."/>
            <person name="Ivanova N."/>
            <person name="Pagani I."/>
            <person name="Mavromatis K."/>
            <person name="Ovchinikova G."/>
            <person name="Pati A."/>
            <person name="Chen A."/>
            <person name="Palaniappan K."/>
            <person name="Land M."/>
            <person name="Hauser L."/>
            <person name="Brambilla E.M."/>
            <person name="Kotsyurbenko O."/>
            <person name="Rohde M."/>
            <person name="Tindall B.J."/>
            <person name="Abt B."/>
            <person name="Goker M."/>
            <person name="Detter J.C."/>
            <person name="Woyke T."/>
            <person name="Bristow J."/>
            <person name="Eisen J.A."/>
            <person name="Markowitz V."/>
            <person name="Hugenholtz P."/>
            <person name="Klenk H.P."/>
            <person name="Kyrpides N.C."/>
        </authorList>
    </citation>
    <scope>NUCLEOTIDE SEQUENCE [LARGE SCALE GENOMIC DNA]</scope>
    <source>
        <strain evidence="3">ATCC 51119 / DSM 12145 / JCM 21818 / LMG 10337 / NBRC 100064 / NCIMB 13643</strain>
    </source>
</reference>
<dbReference type="AlphaFoldDB" id="F0S6J6"/>
<dbReference type="Proteomes" id="UP000000310">
    <property type="component" value="Chromosome"/>
</dbReference>
<dbReference type="KEGG" id="psn:Pedsa_0490"/>
<dbReference type="EMBL" id="CP002545">
    <property type="protein sequence ID" value="ADY51072.1"/>
    <property type="molecule type" value="Genomic_DNA"/>
</dbReference>
<sequence length="153" mass="18329">MFTKEEASAIKKEFWTGLAQRLETRRSASGKRINWVNYKTGSRDIYFRMYADKKKAFISIDLGHEDIGIQELFYEQFLEFKSYLHNILGEEWDWELHTSDEIGRTVSKISKTLTDVNVFNKKDWNKLYDFFKPRIIALDEFWFDAKDNFDALK</sequence>
<gene>
    <name evidence="2" type="ordered locus">Pedsa_0490</name>
</gene>
<dbReference type="InterPro" id="IPR025364">
    <property type="entry name" value="DUF4268"/>
</dbReference>